<evidence type="ECO:0000313" key="3">
    <source>
        <dbReference type="Proteomes" id="UP001281761"/>
    </source>
</evidence>
<feature type="compositionally biased region" description="Basic and acidic residues" evidence="1">
    <location>
        <begin position="956"/>
        <end position="965"/>
    </location>
</feature>
<dbReference type="EMBL" id="JARBJD010000191">
    <property type="protein sequence ID" value="KAK2947784.1"/>
    <property type="molecule type" value="Genomic_DNA"/>
</dbReference>
<organism evidence="2 3">
    <name type="scientific">Blattamonas nauphoetae</name>
    <dbReference type="NCBI Taxonomy" id="2049346"/>
    <lineage>
        <taxon>Eukaryota</taxon>
        <taxon>Metamonada</taxon>
        <taxon>Preaxostyla</taxon>
        <taxon>Oxymonadida</taxon>
        <taxon>Blattamonas</taxon>
    </lineage>
</organism>
<reference evidence="2 3" key="1">
    <citation type="journal article" date="2022" name="bioRxiv">
        <title>Genomics of Preaxostyla Flagellates Illuminates Evolutionary Transitions and the Path Towards Mitochondrial Loss.</title>
        <authorList>
            <person name="Novak L.V.F."/>
            <person name="Treitli S.C."/>
            <person name="Pyrih J."/>
            <person name="Halakuc P."/>
            <person name="Pipaliya S.V."/>
            <person name="Vacek V."/>
            <person name="Brzon O."/>
            <person name="Soukal P."/>
            <person name="Eme L."/>
            <person name="Dacks J.B."/>
            <person name="Karnkowska A."/>
            <person name="Elias M."/>
            <person name="Hampl V."/>
        </authorList>
    </citation>
    <scope>NUCLEOTIDE SEQUENCE [LARGE SCALE GENOMIC DNA]</scope>
    <source>
        <strain evidence="2">NAU3</strain>
        <tissue evidence="2">Gut</tissue>
    </source>
</reference>
<feature type="region of interest" description="Disordered" evidence="1">
    <location>
        <begin position="954"/>
        <end position="979"/>
    </location>
</feature>
<feature type="region of interest" description="Disordered" evidence="1">
    <location>
        <begin position="1169"/>
        <end position="1189"/>
    </location>
</feature>
<accession>A0ABQ9XA86</accession>
<feature type="region of interest" description="Disordered" evidence="1">
    <location>
        <begin position="1525"/>
        <end position="1595"/>
    </location>
</feature>
<feature type="compositionally biased region" description="Polar residues" evidence="1">
    <location>
        <begin position="1172"/>
        <end position="1189"/>
    </location>
</feature>
<feature type="compositionally biased region" description="Basic and acidic residues" evidence="1">
    <location>
        <begin position="1571"/>
        <end position="1586"/>
    </location>
</feature>
<sequence length="2408" mass="265006">MMEVDYDPTKEIPLSLSDTIWLYPNTLKTFREVALSSSNPHSFFAHSTHQKSHHPSPHPPSSGLIDLIQLSFSVIASLLITKSDELTHVQGQDGTEISIGRIVDGVFPAARKDTLFDSLQKDIDRCVREKHVFSFIRYNILENRGFRKKSEIVKECFDIIERTTRLFLVTSTHSIQNEIISLILNTPQDPSSDSPDNQPLLANSPSILSSSLFSPQVVCGEKSSQSLVSPLGCRSECCSERYSSTLLSTGMYMQQQFQNRTQITEPNPKDSPSTAYVASLVDFLMNLMHRRCSLSISFLVTPSPHNPLPSQYASLLELGSVPYFSPLVYSFVASLAENGGADAGTVICGMMLAERDEQAKNILSLEMLMSALTWIKNCEEQKIAKWEELEERGARYDKRTGLLQHSFFNSSLSEEERASIQQYERELVDFVHSPTLSRGDEERIFCFLGTVQSVVRSSLTTAQMILSRFPDLPHLISSLLRYSLSLLVKAALVNTLAAFASFPALSEQIWNAFLSSHYFLMNPHLNTFLSDSEFFEEQQGIVPVSVAVIDFVREVLSAGSHALRVPRSSKEDTSVSILASLAPSVLFLFRSFCSVDQKCSANKDQALMLQSACLRLFEASMEELSCVDVSWWTEEQAQLGQSSQTPSILLDSTISSDAKNDDDSKALTTFPFRLHPGHLILNDCLNTLSLMSTSTRQLFLSSSFSKACSLLTRASLDVLGEDAWKAGCGDKEQQDLALNEMTNMTISQSTSKSLLRSSNLHQPPSDHLNLALLFFLLRFFEQLSLSFWLSESLGKRWGTSHLPFSSSPPTGTVKPPSKAQPKPLTSLPLTHPLLSSSIRCVSLLSTLPLNLAAQSFHSQRFVVLSASRLLHNLISSLPHSLLVRVFSDHSSQIREKTSVFLDLLVSRLGASLLADDHHFHDLKAPLFLSTEEEGNSNVHVESIRHQLVSFVEESESLGREGRDKAPIPPTRRNEEEEENDRLNQLTLISHSQHFHLNRLSQREYPQLTQNEQGQLVEPFVLMSPPASLHFLHLPQTPPLVSEFVPNAMMLRLGHTRPVQPEKGGKVTPTFTSAHFFSHRDLLLSCLVACFVSSENDSLSPLALTLFSQPSSSSSHNTHPTQSFSLSSLVMSLLHLLSLSSPSITPSSLSLVHHIIFLLLNGTAKHLEKSEQTQHTSLSDSSPMSPFPSQRSDRERALVVHYDLLLLLFTKPYFAFFTRLALTTPKGLIGFEVSEEEERKGEADREEGNGVNNNLSLFPFVSSSVPVSLSLVSPSFSVLSSVLRSLSVALHTLHTHPSHPLTTHLLSSHVSSFVNHLTEVSSGANFNQNSQVDEQDERRIRLVGLFDLLSNTITSIQSLFSSALDTSRLPSRTSILSSPGPLDSPRPFMSSSLSLNTPSSMGFFSRLAREDLLCGVFSSFTHAVQGWREVTDALLHFLPSLASHPSPSPSLVTPSILVQLNAHILKTAHNLTTLFVESPFTSSEPSQALFIQSCLSRTSGLVSSVAQSSFSLLLSTERRRLAPSHKPFILSSPDSDPGPSPTVQFGRKTQRGSVERDDPPSPLHTPRSLNRSTEDSKSWREEKMLKDDPDEQNDRTLPFSKNLPLILSSSPANSLLSFRLALSLLSTAQPHTTLTAAALLDIVQHILSLIILPTLASSSSDSELDTFSPILSAEHRSALDKSAQQALTFIHTETPAVISVLIVLLNSHLPTFISHALSFSSFLLSVDSSHWQRAFVEHPVATIVLGLVTEMGEHIQPEIESAEAGQKEGSDRKSKAAVFLIFEQALLFLSSLVSPPLSNLTSASSAPPPASSSSSLAAAILLANNSVFSILTNLPFLSSPKTKPSSALFRRVLSGMLRLLDCICSTLLTSPLTPHHNSAVQIKASSALQFSPTAVAHAVLFFLHKHQTLWETELTLFGRSDTDSDTNTITPLSIVFMTHLLSLFSYLLPHSSSYSTQPDHSLVPTPQLNPVQQTEPTSAESSKTVPSPVAFPVKVVVWGVSGLVGQVKDFFSLALPDSLVQTCEEEMNEQSSINNQKQEPELVHSDGEISDQDSSDDETENSDEESGDISDNPPASLRSQVKDALFITQTSLRRVANRQPPLLRPDSSSSHAPRLSQLRLISEKHLLSSISWQTEIDEMEQALLVILNLSLLTLISASQLDISAPFTHSAIVFVGKQPVMFFRPTLEIEDLPQITPVRTEADVPTPSCLSSLIILTQTLIDMCVALSSSRDPFPFALSTLPRSSPSPSLLSLHSPSFSSIIYASVSNCASSVASLPLLPSTTRLAAHSHLLSTTLEASLSLLLHQSSHLLLEPNRVMVDFPFLSEKWKDVERTGSSQSGEEGSTRTKVWCLPRPQEMGVTLRTGIQAPLSKLLSHLSTNMAQVDIDWDVAFLSSLQDRYDELLWSVEGI</sequence>
<comment type="caution">
    <text evidence="2">The sequence shown here is derived from an EMBL/GenBank/DDBJ whole genome shotgun (WGS) entry which is preliminary data.</text>
</comment>
<name>A0ABQ9XA86_9EUKA</name>
<proteinExistence type="predicted"/>
<feature type="compositionally biased region" description="Acidic residues" evidence="1">
    <location>
        <begin position="2047"/>
        <end position="2067"/>
    </location>
</feature>
<dbReference type="Proteomes" id="UP001281761">
    <property type="component" value="Unassembled WGS sequence"/>
</dbReference>
<gene>
    <name evidence="2" type="ORF">BLNAU_17303</name>
</gene>
<feature type="region of interest" description="Disordered" evidence="1">
    <location>
        <begin position="1956"/>
        <end position="1984"/>
    </location>
</feature>
<evidence type="ECO:0000313" key="2">
    <source>
        <dbReference type="EMBL" id="KAK2947784.1"/>
    </source>
</evidence>
<protein>
    <submittedName>
        <fullName evidence="2">Uncharacterized protein</fullName>
    </submittedName>
</protein>
<keyword evidence="3" id="KW-1185">Reference proteome</keyword>
<feature type="compositionally biased region" description="Basic and acidic residues" evidence="1">
    <location>
        <begin position="2037"/>
        <end position="2046"/>
    </location>
</feature>
<evidence type="ECO:0000256" key="1">
    <source>
        <dbReference type="SAM" id="MobiDB-lite"/>
    </source>
</evidence>
<feature type="region of interest" description="Disordered" evidence="1">
    <location>
        <begin position="2024"/>
        <end position="2075"/>
    </location>
</feature>